<keyword evidence="4 12" id="KW-0347">Helicase</keyword>
<evidence type="ECO:0000256" key="7">
    <source>
        <dbReference type="ARBA" id="ARBA00023235"/>
    </source>
</evidence>
<dbReference type="InterPro" id="IPR027417">
    <property type="entry name" value="P-loop_NTPase"/>
</dbReference>
<dbReference type="Pfam" id="PF00580">
    <property type="entry name" value="UvrD-helicase"/>
    <property type="match status" value="1"/>
</dbReference>
<protein>
    <recommendedName>
        <fullName evidence="9">DNA 3'-5' helicase</fullName>
        <ecNumber evidence="9">5.6.2.4</ecNumber>
    </recommendedName>
    <alternativeName>
        <fullName evidence="10">DNA 3'-5' helicase II</fullName>
    </alternativeName>
</protein>
<name>A0ABT0PCY9_9GAMM</name>
<dbReference type="EC" id="5.6.2.4" evidence="9"/>
<dbReference type="CDD" id="cd18807">
    <property type="entry name" value="SF1_C_UvrD"/>
    <property type="match status" value="1"/>
</dbReference>
<organism evidence="15 16">
    <name type="scientific">Parendozoicomonas callyspongiae</name>
    <dbReference type="NCBI Taxonomy" id="2942213"/>
    <lineage>
        <taxon>Bacteria</taxon>
        <taxon>Pseudomonadati</taxon>
        <taxon>Pseudomonadota</taxon>
        <taxon>Gammaproteobacteria</taxon>
        <taxon>Oceanospirillales</taxon>
        <taxon>Endozoicomonadaceae</taxon>
        <taxon>Parendozoicomonas</taxon>
    </lineage>
</organism>
<keyword evidence="6" id="KW-0238">DNA-binding</keyword>
<dbReference type="EMBL" id="JAMFLX010000001">
    <property type="protein sequence ID" value="MCL6268612.1"/>
    <property type="molecule type" value="Genomic_DNA"/>
</dbReference>
<feature type="domain" description="UvrD-like helicase ATP-binding" evidence="13">
    <location>
        <begin position="8"/>
        <end position="286"/>
    </location>
</feature>
<evidence type="ECO:0000313" key="16">
    <source>
        <dbReference type="Proteomes" id="UP001203338"/>
    </source>
</evidence>
<dbReference type="PROSITE" id="PS51217">
    <property type="entry name" value="UVRD_HELICASE_CTER"/>
    <property type="match status" value="1"/>
</dbReference>
<sequence length="727" mass="82264">MDVTAILDSLNDAQRDAVTLPLGSGLVLAGAGSGKTRVLVHRIAWLVQTEGLSPWSIMAVTFTNKAAAEMRGRIEEMLDMPVRGMWVGTFHGLAHRLLRAHWKEAGLPENFQILDSDDQLRIIKRIMKSMGLDDNKWPPRQAQHYINSKKDEGLRPQHYEAGYDMFEKTMHGIYLAYEEQCRVLGVVDFAELLLRSNELWLGNIELRNHYRERFRYVLVDEFQDTNSVQYAWLRNLVGDQDNLMVVGDDDQSIYGWRGAKIENILKFQDDFEKAKMIRLEQNYRSTGSILKAANTLIANNPGRLGKELWTDGSEGEPIHVYAGFNEVDEARFIADRIQDATSKGMDRSDIALLYRSNAQSRVLEEAMLRSGIPYRIYGGQRFFERAEIKNAMAYLRLSSNADDDTSLERVINVPPRGIGEKTVQAIRDVARDGSVSMWRAAQQMITQKLLPARASNAVAGFVEMVEGMSSSGDDLPLHEFADHCIQMSGLIELYKKEKGEKGRARIENLEELVSACREFDPEEAFDTDEQEAMSPLDAFLAHAALEAGETQADQFTDSVQMMTLHSAKGLEFPLVFMAGMEEGLFPHKMSMEDPDGLEEERRLCYVGITRAREQLYMTYAENRRLYGQDTVNRPSRFLREIPRELLDEVRLNASISRPVTAARRAIASADVPGTDLRLGQRVFHEMFGEGVVLNFEGQGAQARVQVNFDNEGSKWLMVAYAKLDVCS</sequence>
<dbReference type="PANTHER" id="PTHR11070:SF2">
    <property type="entry name" value="ATP-DEPENDENT DNA HELICASE SRS2"/>
    <property type="match status" value="1"/>
</dbReference>
<comment type="similarity">
    <text evidence="1">Belongs to the helicase family. UvrD subfamily.</text>
</comment>
<dbReference type="Gene3D" id="3.40.50.300">
    <property type="entry name" value="P-loop containing nucleotide triphosphate hydrolases"/>
    <property type="match status" value="2"/>
</dbReference>
<dbReference type="PROSITE" id="PS51198">
    <property type="entry name" value="UVRD_HELICASE_ATP_BIND"/>
    <property type="match status" value="1"/>
</dbReference>
<keyword evidence="2 12" id="KW-0547">Nucleotide-binding</keyword>
<evidence type="ECO:0000256" key="8">
    <source>
        <dbReference type="ARBA" id="ARBA00034617"/>
    </source>
</evidence>
<evidence type="ECO:0000313" key="15">
    <source>
        <dbReference type="EMBL" id="MCL6268612.1"/>
    </source>
</evidence>
<dbReference type="Proteomes" id="UP001203338">
    <property type="component" value="Unassembled WGS sequence"/>
</dbReference>
<evidence type="ECO:0000256" key="11">
    <source>
        <dbReference type="ARBA" id="ARBA00048988"/>
    </source>
</evidence>
<evidence type="ECO:0000256" key="12">
    <source>
        <dbReference type="PROSITE-ProRule" id="PRU00560"/>
    </source>
</evidence>
<dbReference type="RefSeq" id="WP_249697444.1">
    <property type="nucleotide sequence ID" value="NZ_JAMFLX010000001.1"/>
</dbReference>
<reference evidence="15 16" key="1">
    <citation type="submission" date="2022-05" db="EMBL/GenBank/DDBJ databases">
        <authorList>
            <person name="Park J.-S."/>
        </authorList>
    </citation>
    <scope>NUCLEOTIDE SEQUENCE [LARGE SCALE GENOMIC DNA]</scope>
    <source>
        <strain evidence="15 16">2012CJ34-2</strain>
    </source>
</reference>
<evidence type="ECO:0000256" key="4">
    <source>
        <dbReference type="ARBA" id="ARBA00022806"/>
    </source>
</evidence>
<evidence type="ECO:0000256" key="5">
    <source>
        <dbReference type="ARBA" id="ARBA00022840"/>
    </source>
</evidence>
<dbReference type="Gene3D" id="1.10.10.160">
    <property type="match status" value="1"/>
</dbReference>
<gene>
    <name evidence="15" type="primary">uvrD</name>
    <name evidence="15" type="synonym">mutU</name>
    <name evidence="15" type="synonym">recL</name>
    <name evidence="15" type="ORF">M3P05_01415</name>
</gene>
<comment type="caution">
    <text evidence="15">The sequence shown here is derived from an EMBL/GenBank/DDBJ whole genome shotgun (WGS) entry which is preliminary data.</text>
</comment>
<dbReference type="InterPro" id="IPR000212">
    <property type="entry name" value="DNA_helicase_UvrD/REP"/>
</dbReference>
<feature type="binding site" evidence="12">
    <location>
        <begin position="29"/>
        <end position="36"/>
    </location>
    <ligand>
        <name>ATP</name>
        <dbReference type="ChEBI" id="CHEBI:30616"/>
    </ligand>
</feature>
<dbReference type="InterPro" id="IPR013986">
    <property type="entry name" value="DExx_box_DNA_helicase_dom_sf"/>
</dbReference>
<dbReference type="NCBIfam" id="NF008743">
    <property type="entry name" value="PRK11773.1"/>
    <property type="match status" value="1"/>
</dbReference>
<evidence type="ECO:0000256" key="9">
    <source>
        <dbReference type="ARBA" id="ARBA00034808"/>
    </source>
</evidence>
<keyword evidence="7" id="KW-0413">Isomerase</keyword>
<keyword evidence="5 12" id="KW-0067">ATP-binding</keyword>
<comment type="catalytic activity">
    <reaction evidence="11">
        <text>ATP + H2O = ADP + phosphate + H(+)</text>
        <dbReference type="Rhea" id="RHEA:13065"/>
        <dbReference type="ChEBI" id="CHEBI:15377"/>
        <dbReference type="ChEBI" id="CHEBI:15378"/>
        <dbReference type="ChEBI" id="CHEBI:30616"/>
        <dbReference type="ChEBI" id="CHEBI:43474"/>
        <dbReference type="ChEBI" id="CHEBI:456216"/>
        <dbReference type="EC" id="5.6.2.4"/>
    </reaction>
</comment>
<dbReference type="GO" id="GO:0003678">
    <property type="term" value="F:DNA helicase activity"/>
    <property type="evidence" value="ECO:0007669"/>
    <property type="project" value="UniProtKB-EC"/>
</dbReference>
<dbReference type="Pfam" id="PF13361">
    <property type="entry name" value="UvrD_C"/>
    <property type="match status" value="1"/>
</dbReference>
<evidence type="ECO:0000256" key="1">
    <source>
        <dbReference type="ARBA" id="ARBA00009922"/>
    </source>
</evidence>
<evidence type="ECO:0000256" key="6">
    <source>
        <dbReference type="ARBA" id="ARBA00023125"/>
    </source>
</evidence>
<dbReference type="InterPro" id="IPR014017">
    <property type="entry name" value="DNA_helicase_UvrD-like_C"/>
</dbReference>
<accession>A0ABT0PCY9</accession>
<dbReference type="CDD" id="cd17932">
    <property type="entry name" value="DEXQc_UvrD"/>
    <property type="match status" value="1"/>
</dbReference>
<proteinExistence type="inferred from homology"/>
<dbReference type="Gene3D" id="1.10.486.10">
    <property type="entry name" value="PCRA, domain 4"/>
    <property type="match status" value="1"/>
</dbReference>
<evidence type="ECO:0000256" key="2">
    <source>
        <dbReference type="ARBA" id="ARBA00022741"/>
    </source>
</evidence>
<comment type="catalytic activity">
    <reaction evidence="8">
        <text>Couples ATP hydrolysis with the unwinding of duplex DNA by translocating in the 3'-5' direction.</text>
        <dbReference type="EC" id="5.6.2.4"/>
    </reaction>
</comment>
<keyword evidence="3 12" id="KW-0378">Hydrolase</keyword>
<evidence type="ECO:0000259" key="14">
    <source>
        <dbReference type="PROSITE" id="PS51217"/>
    </source>
</evidence>
<dbReference type="GO" id="GO:0016787">
    <property type="term" value="F:hydrolase activity"/>
    <property type="evidence" value="ECO:0007669"/>
    <property type="project" value="UniProtKB-KW"/>
</dbReference>
<keyword evidence="16" id="KW-1185">Reference proteome</keyword>
<evidence type="ECO:0000256" key="3">
    <source>
        <dbReference type="ARBA" id="ARBA00022801"/>
    </source>
</evidence>
<dbReference type="Pfam" id="PF21196">
    <property type="entry name" value="PcrA_UvrD_tudor"/>
    <property type="match status" value="1"/>
</dbReference>
<evidence type="ECO:0000256" key="10">
    <source>
        <dbReference type="ARBA" id="ARBA00034923"/>
    </source>
</evidence>
<dbReference type="PANTHER" id="PTHR11070">
    <property type="entry name" value="UVRD / RECB / PCRA DNA HELICASE FAMILY MEMBER"/>
    <property type="match status" value="1"/>
</dbReference>
<dbReference type="SUPFAM" id="SSF52540">
    <property type="entry name" value="P-loop containing nucleoside triphosphate hydrolases"/>
    <property type="match status" value="1"/>
</dbReference>
<dbReference type="InterPro" id="IPR014016">
    <property type="entry name" value="UvrD-like_ATP-bd"/>
</dbReference>
<feature type="domain" description="UvrD-like helicase C-terminal" evidence="14">
    <location>
        <begin position="287"/>
        <end position="569"/>
    </location>
</feature>
<evidence type="ECO:0000259" key="13">
    <source>
        <dbReference type="PROSITE" id="PS51198"/>
    </source>
</evidence>